<dbReference type="InterPro" id="IPR029033">
    <property type="entry name" value="His_PPase_superfam"/>
</dbReference>
<keyword evidence="2" id="KW-1185">Reference proteome</keyword>
<dbReference type="Pfam" id="PF00300">
    <property type="entry name" value="His_Phos_1"/>
    <property type="match status" value="1"/>
</dbReference>
<name>A0A1I7NKJ5_9HYPH</name>
<dbReference type="OrthoDB" id="7502553at2"/>
<dbReference type="CDD" id="cd07067">
    <property type="entry name" value="HP_PGM_like"/>
    <property type="match status" value="1"/>
</dbReference>
<dbReference type="SUPFAM" id="SSF53254">
    <property type="entry name" value="Phosphoglycerate mutase-like"/>
    <property type="match status" value="1"/>
</dbReference>
<dbReference type="GO" id="GO:0016791">
    <property type="term" value="F:phosphatase activity"/>
    <property type="evidence" value="ECO:0007669"/>
    <property type="project" value="TreeGrafter"/>
</dbReference>
<dbReference type="Gene3D" id="3.40.50.1240">
    <property type="entry name" value="Phosphoglycerate mutase-like"/>
    <property type="match status" value="1"/>
</dbReference>
<dbReference type="InterPro" id="IPR050275">
    <property type="entry name" value="PGM_Phosphatase"/>
</dbReference>
<organism evidence="1 2">
    <name type="scientific">Hyphomicrobium facile</name>
    <dbReference type="NCBI Taxonomy" id="51670"/>
    <lineage>
        <taxon>Bacteria</taxon>
        <taxon>Pseudomonadati</taxon>
        <taxon>Pseudomonadota</taxon>
        <taxon>Alphaproteobacteria</taxon>
        <taxon>Hyphomicrobiales</taxon>
        <taxon>Hyphomicrobiaceae</taxon>
        <taxon>Hyphomicrobium</taxon>
    </lineage>
</organism>
<reference evidence="2" key="1">
    <citation type="submission" date="2016-10" db="EMBL/GenBank/DDBJ databases">
        <authorList>
            <person name="Varghese N."/>
            <person name="Submissions S."/>
        </authorList>
    </citation>
    <scope>NUCLEOTIDE SEQUENCE [LARGE SCALE GENOMIC DNA]</scope>
    <source>
        <strain evidence="2">DSM 1565</strain>
    </source>
</reference>
<dbReference type="InterPro" id="IPR013078">
    <property type="entry name" value="His_Pase_superF_clade-1"/>
</dbReference>
<dbReference type="SMART" id="SM00855">
    <property type="entry name" value="PGAM"/>
    <property type="match status" value="1"/>
</dbReference>
<dbReference type="AlphaFoldDB" id="A0A1I7NKJ5"/>
<evidence type="ECO:0000313" key="1">
    <source>
        <dbReference type="EMBL" id="SFV35211.1"/>
    </source>
</evidence>
<proteinExistence type="predicted"/>
<sequence length="186" mass="19939">MQSRLTFIANASTPAVRAAAFPLDEGIDEFGRRDAAALAKEMPRSRIVLTSPAARAIETATALGFDAAIDKGLRDLDLGRWAGRTLKSIADSEPEALESWLSEPGSAPHGGETVDSLIARSANWLNEVLPRQENVIAITHPAVIRAAILAAIKAGPRSFWHIDIGPLSVVELSSNGLRWTVRAIKN</sequence>
<dbReference type="STRING" id="51670.SAMN04488557_2527"/>
<dbReference type="Proteomes" id="UP000199423">
    <property type="component" value="Unassembled WGS sequence"/>
</dbReference>
<gene>
    <name evidence="1" type="ORF">SAMN04488557_2527</name>
</gene>
<dbReference type="EMBL" id="FPCH01000002">
    <property type="protein sequence ID" value="SFV35211.1"/>
    <property type="molecule type" value="Genomic_DNA"/>
</dbReference>
<accession>A0A1I7NKJ5</accession>
<protein>
    <submittedName>
        <fullName evidence="1">Broad specificity phosphatase PhoE</fullName>
    </submittedName>
</protein>
<dbReference type="PANTHER" id="PTHR48100:SF10">
    <property type="entry name" value="2-CARBOXY-D-ARABINITOL-1-PHOSPHATASE-RELATED"/>
    <property type="match status" value="1"/>
</dbReference>
<evidence type="ECO:0000313" key="2">
    <source>
        <dbReference type="Proteomes" id="UP000199423"/>
    </source>
</evidence>
<dbReference type="RefSeq" id="WP_092867994.1">
    <property type="nucleotide sequence ID" value="NZ_FPCH01000002.1"/>
</dbReference>
<dbReference type="PANTHER" id="PTHR48100">
    <property type="entry name" value="BROAD-SPECIFICITY PHOSPHATASE YOR283W-RELATED"/>
    <property type="match status" value="1"/>
</dbReference>